<dbReference type="Proteomes" id="UP000295221">
    <property type="component" value="Unassembled WGS sequence"/>
</dbReference>
<dbReference type="EMBL" id="SLWK01000001">
    <property type="protein sequence ID" value="TCO10434.1"/>
    <property type="molecule type" value="Genomic_DNA"/>
</dbReference>
<dbReference type="PROSITE" id="PS51257">
    <property type="entry name" value="PROKAR_LIPOPROTEIN"/>
    <property type="match status" value="1"/>
</dbReference>
<name>A0A4R2GMC5_9BACT</name>
<gene>
    <name evidence="1" type="ORF">EV194_10164</name>
</gene>
<accession>A0A4R2GMC5</accession>
<dbReference type="OrthoDB" id="1437849at2"/>
<sequence length="196" mass="23032">MKKFLPLFTVIVFLLGCQKQDKEVSIRPVLREKFHGKYEIVSCVSNIPVDLNNDGVESCNLFEENSLIPFAAKIEIMIPFQNDTYFKYNEFTYRDWWPTENERRLSATEIVPTHTTYTTVSFFYDYRPSDLRGVFADDLKSATFTIIGVEDTLLDIKLDILFDDHIKVTSTRKLYTRTGWVTVEIESVYRRYYKGL</sequence>
<dbReference type="RefSeq" id="WP_132430932.1">
    <property type="nucleotide sequence ID" value="NZ_SLWK01000001.1"/>
</dbReference>
<evidence type="ECO:0000313" key="2">
    <source>
        <dbReference type="Proteomes" id="UP000295221"/>
    </source>
</evidence>
<evidence type="ECO:0000313" key="1">
    <source>
        <dbReference type="EMBL" id="TCO10434.1"/>
    </source>
</evidence>
<protein>
    <submittedName>
        <fullName evidence="1">Uncharacterized protein</fullName>
    </submittedName>
</protein>
<reference evidence="1 2" key="1">
    <citation type="submission" date="2019-03" db="EMBL/GenBank/DDBJ databases">
        <title>Genomic Encyclopedia of Type Strains, Phase IV (KMG-IV): sequencing the most valuable type-strain genomes for metagenomic binning, comparative biology and taxonomic classification.</title>
        <authorList>
            <person name="Goeker M."/>
        </authorList>
    </citation>
    <scope>NUCLEOTIDE SEQUENCE [LARGE SCALE GENOMIC DNA]</scope>
    <source>
        <strain evidence="1 2">DSM 24179</strain>
    </source>
</reference>
<comment type="caution">
    <text evidence="1">The sequence shown here is derived from an EMBL/GenBank/DDBJ whole genome shotgun (WGS) entry which is preliminary data.</text>
</comment>
<organism evidence="1 2">
    <name type="scientific">Natronoflexus pectinivorans</name>
    <dbReference type="NCBI Taxonomy" id="682526"/>
    <lineage>
        <taxon>Bacteria</taxon>
        <taxon>Pseudomonadati</taxon>
        <taxon>Bacteroidota</taxon>
        <taxon>Bacteroidia</taxon>
        <taxon>Marinilabiliales</taxon>
        <taxon>Marinilabiliaceae</taxon>
        <taxon>Natronoflexus</taxon>
    </lineage>
</organism>
<dbReference type="AlphaFoldDB" id="A0A4R2GMC5"/>
<proteinExistence type="predicted"/>
<keyword evidence="2" id="KW-1185">Reference proteome</keyword>